<dbReference type="EMBL" id="LNCU01000089">
    <property type="protein sequence ID" value="KWV51361.1"/>
    <property type="molecule type" value="Genomic_DNA"/>
</dbReference>
<feature type="domain" description="Transposase IS801/IS1294" evidence="1">
    <location>
        <begin position="143"/>
        <end position="327"/>
    </location>
</feature>
<evidence type="ECO:0000313" key="5">
    <source>
        <dbReference type="EMBL" id="KWV59761.1"/>
    </source>
</evidence>
<dbReference type="GO" id="GO:0003677">
    <property type="term" value="F:DNA binding"/>
    <property type="evidence" value="ECO:0007669"/>
    <property type="project" value="InterPro"/>
</dbReference>
<dbReference type="PANTHER" id="PTHR37023">
    <property type="entry name" value="TRANSPOSASE"/>
    <property type="match status" value="1"/>
</dbReference>
<name>A0A109JM05_9BRAD</name>
<gene>
    <name evidence="4" type="ORF">AS156_11230</name>
    <name evidence="3" type="ORF">AS156_12275</name>
    <name evidence="5" type="ORF">AS156_30545</name>
</gene>
<dbReference type="InterPro" id="IPR054832">
    <property type="entry name" value="transpos_IS91"/>
</dbReference>
<dbReference type="EMBL" id="LNCU01000088">
    <property type="protein sequence ID" value="KWV51677.1"/>
    <property type="molecule type" value="Genomic_DNA"/>
</dbReference>
<evidence type="ECO:0000259" key="2">
    <source>
        <dbReference type="Pfam" id="PF14319"/>
    </source>
</evidence>
<dbReference type="Pfam" id="PF04986">
    <property type="entry name" value="Y2_Tnp"/>
    <property type="match status" value="1"/>
</dbReference>
<dbReference type="AlphaFoldDB" id="A0A109JM05"/>
<evidence type="ECO:0000313" key="4">
    <source>
        <dbReference type="EMBL" id="KWV51677.1"/>
    </source>
</evidence>
<keyword evidence="6" id="KW-1185">Reference proteome</keyword>
<dbReference type="InterPro" id="IPR007069">
    <property type="entry name" value="Transposase_32"/>
</dbReference>
<dbReference type="PANTHER" id="PTHR37023:SF1">
    <property type="entry name" value="ISSOD25 TRANSPOSASE TNPA_ISSOD25"/>
    <property type="match status" value="1"/>
</dbReference>
<dbReference type="NCBIfam" id="NF033538">
    <property type="entry name" value="transpos_IS91"/>
    <property type="match status" value="1"/>
</dbReference>
<organism evidence="3 6">
    <name type="scientific">Bradyrhizobium macuxiense</name>
    <dbReference type="NCBI Taxonomy" id="1755647"/>
    <lineage>
        <taxon>Bacteria</taxon>
        <taxon>Pseudomonadati</taxon>
        <taxon>Pseudomonadota</taxon>
        <taxon>Alphaproteobacteria</taxon>
        <taxon>Hyphomicrobiales</taxon>
        <taxon>Nitrobacteraceae</taxon>
        <taxon>Bradyrhizobium</taxon>
    </lineage>
</organism>
<dbReference type="GO" id="GO:0006313">
    <property type="term" value="P:DNA transposition"/>
    <property type="evidence" value="ECO:0007669"/>
    <property type="project" value="InterPro"/>
</dbReference>
<protein>
    <submittedName>
        <fullName evidence="3">Transposase</fullName>
    </submittedName>
</protein>
<dbReference type="GO" id="GO:0004803">
    <property type="term" value="F:transposase activity"/>
    <property type="evidence" value="ECO:0007669"/>
    <property type="project" value="InterPro"/>
</dbReference>
<dbReference type="Pfam" id="PF14319">
    <property type="entry name" value="Zn_Tnp_IS91"/>
    <property type="match status" value="1"/>
</dbReference>
<evidence type="ECO:0000259" key="1">
    <source>
        <dbReference type="Pfam" id="PF04986"/>
    </source>
</evidence>
<evidence type="ECO:0000313" key="6">
    <source>
        <dbReference type="Proteomes" id="UP000057737"/>
    </source>
</evidence>
<dbReference type="InterPro" id="IPR026889">
    <property type="entry name" value="Zn_Tnp"/>
</dbReference>
<dbReference type="Proteomes" id="UP000057737">
    <property type="component" value="Unassembled WGS sequence"/>
</dbReference>
<comment type="caution">
    <text evidence="3">The sequence shown here is derived from an EMBL/GenBank/DDBJ whole genome shotgun (WGS) entry which is preliminary data.</text>
</comment>
<feature type="domain" description="Transposase zinc-binding" evidence="2">
    <location>
        <begin position="10"/>
        <end position="101"/>
    </location>
</feature>
<dbReference type="EMBL" id="LNCU01000026">
    <property type="protein sequence ID" value="KWV59761.1"/>
    <property type="molecule type" value="Genomic_DNA"/>
</dbReference>
<evidence type="ECO:0000313" key="3">
    <source>
        <dbReference type="EMBL" id="KWV51361.1"/>
    </source>
</evidence>
<accession>A0A109JM05</accession>
<sequence length="392" mass="43457">MAPVLEVADIFRRHGEAFRQARAEHLGRVERRVMGAITACRTAVLGGHVEQCDDCDATRIAYNSCRNRHCPKCQGAARAQWLAERQAELLPVPYFHVVFTMPAPAGEIAFQNKAVVYAILFRCAAETLTTIAADPKHLGAQLGVTAVLHTWGQTLQHHPHIHCVVPGGGPSLDGTRWVACRPGFFLPVRVLSRLFRRLFLQELQAAFAAGELGFFGALAHLADPAAFAARLNQLRRTDWVVYAKPPFGGPEQVLAYLGRYTHRVAIANSRLISLADGKVSFSWKDYRQNRKAKVMTLDADEFIRRFLLHTLPDGFHRIRHYGFLANGGRNDKIALCRQLLAVCNAPTDQEAAPDPLATCEIPVCPHCGGTMRRVDVVPRASARDQPFRCDTS</sequence>
<reference evidence="3 6" key="1">
    <citation type="submission" date="2015-11" db="EMBL/GenBank/DDBJ databases">
        <title>Draft Genome Sequence of the Strain BR 10303 (Bradyrhizobium sp.) isolated from nodules of Centrolobium paraense.</title>
        <authorList>
            <person name="Zelli J.E."/>
            <person name="Simoes-Araujo J.L."/>
            <person name="Barauna A.C."/>
            <person name="Silva K."/>
        </authorList>
    </citation>
    <scope>NUCLEOTIDE SEQUENCE [LARGE SCALE GENOMIC DNA]</scope>
    <source>
        <strain evidence="3 6">BR 10303</strain>
    </source>
</reference>
<proteinExistence type="predicted"/>
<dbReference type="OrthoDB" id="6979325at2"/>